<dbReference type="EMBL" id="JACEEZ010000294">
    <property type="protein sequence ID" value="KAG0730288.1"/>
    <property type="molecule type" value="Genomic_DNA"/>
</dbReference>
<sequence>MDVIKQAVEHLNPGQIPVLTVDQPLFAIPKLIQWNWPEVYGEENFVILLGGLHLEMAALTTLGDLLDGSGWTNVLTQAGIAIAGTADSFLKGAHVKRTRHAHQVTSSALSRLLHTAYDVYSMETSAPLSFDDWCVKKAEISPQFQYWYMVMHLECLLLVYVRSLRDGTFSLYVPVLKALAPWFFALDHTHYAQWVPVHLRDMITLHQRLPHVAKEFDQGSFIVHKATRPFSAMAIDQAHEQNNKIVKGDGGAIGLMQNPRALLRWMVAGPEIARVIDSFETVGSDNNTGKDQVRHHEHTRSAQVSFASEVRALVQVIKDLGNPFMEDSGDLLVLDTRDIPDQAVAKTFHGIEKLGQDQYDSYVTQRLMEGTPPVSDTIPKNRLALFSRPPTRTPSKVTQVVASLKSDCALFSRLYIACQTRDGDLENFFKHENHAYPPALSQLGKLWLGTKADLTDCLEKLCTSKGEPPTVDVIILDGAAIVNMLRPVGAKTFQDYATLVFLPYIKGQLAKSNRVDIIWDVYRQDSLKNTTREKRGKGVRRRVTTVNSIPGNWQEFLRIDDNKTELFHFLAHQVVENLSTEKEVISTCGENVLCSRVHQDVSSLAPCTHEEADTRMFLHVMDAAKKGYRRLLLRTVDTVSSSWLSRLLCNSRTRNFG</sequence>
<dbReference type="Proteomes" id="UP000770661">
    <property type="component" value="Unassembled WGS sequence"/>
</dbReference>
<keyword evidence="2" id="KW-1185">Reference proteome</keyword>
<dbReference type="AlphaFoldDB" id="A0A8J4YP00"/>
<proteinExistence type="predicted"/>
<organism evidence="1 2">
    <name type="scientific">Chionoecetes opilio</name>
    <name type="common">Atlantic snow crab</name>
    <name type="synonym">Cancer opilio</name>
    <dbReference type="NCBI Taxonomy" id="41210"/>
    <lineage>
        <taxon>Eukaryota</taxon>
        <taxon>Metazoa</taxon>
        <taxon>Ecdysozoa</taxon>
        <taxon>Arthropoda</taxon>
        <taxon>Crustacea</taxon>
        <taxon>Multicrustacea</taxon>
        <taxon>Malacostraca</taxon>
        <taxon>Eumalacostraca</taxon>
        <taxon>Eucarida</taxon>
        <taxon>Decapoda</taxon>
        <taxon>Pleocyemata</taxon>
        <taxon>Brachyura</taxon>
        <taxon>Eubrachyura</taxon>
        <taxon>Majoidea</taxon>
        <taxon>Majidae</taxon>
        <taxon>Chionoecetes</taxon>
    </lineage>
</organism>
<dbReference type="OrthoDB" id="6775114at2759"/>
<evidence type="ECO:0000313" key="2">
    <source>
        <dbReference type="Proteomes" id="UP000770661"/>
    </source>
</evidence>
<evidence type="ECO:0000313" key="1">
    <source>
        <dbReference type="EMBL" id="KAG0730288.1"/>
    </source>
</evidence>
<dbReference type="PANTHER" id="PTHR47018">
    <property type="entry name" value="CXC DOMAIN-CONTAINING PROTEIN-RELATED"/>
    <property type="match status" value="1"/>
</dbReference>
<reference evidence="1" key="1">
    <citation type="submission" date="2020-07" db="EMBL/GenBank/DDBJ databases">
        <title>The High-quality genome of the commercially important snow crab, Chionoecetes opilio.</title>
        <authorList>
            <person name="Jeong J.-H."/>
            <person name="Ryu S."/>
        </authorList>
    </citation>
    <scope>NUCLEOTIDE SEQUENCE</scope>
    <source>
        <strain evidence="1">MADBK_172401_WGS</strain>
        <tissue evidence="1">Digestive gland</tissue>
    </source>
</reference>
<accession>A0A8J4YP00</accession>
<protein>
    <submittedName>
        <fullName evidence="1">Uncharacterized protein</fullName>
    </submittedName>
</protein>
<name>A0A8J4YP00_CHIOP</name>
<comment type="caution">
    <text evidence="1">The sequence shown here is derived from an EMBL/GenBank/DDBJ whole genome shotgun (WGS) entry which is preliminary data.</text>
</comment>
<gene>
    <name evidence="1" type="ORF">GWK47_028523</name>
</gene>